<evidence type="ECO:0000256" key="4">
    <source>
        <dbReference type="ARBA" id="ARBA00013179"/>
    </source>
</evidence>
<dbReference type="InterPro" id="IPR013818">
    <property type="entry name" value="Lipase"/>
</dbReference>
<evidence type="ECO:0000256" key="5">
    <source>
        <dbReference type="ARBA" id="ARBA00022525"/>
    </source>
</evidence>
<keyword evidence="9" id="KW-0732">Signal</keyword>
<evidence type="ECO:0000256" key="1">
    <source>
        <dbReference type="ARBA" id="ARBA00000111"/>
    </source>
</evidence>
<keyword evidence="5" id="KW-0964">Secreted</keyword>
<evidence type="ECO:0000313" key="12">
    <source>
        <dbReference type="Proteomes" id="UP001627154"/>
    </source>
</evidence>
<evidence type="ECO:0000256" key="3">
    <source>
        <dbReference type="ARBA" id="ARBA00010701"/>
    </source>
</evidence>
<dbReference type="PRINTS" id="PR00821">
    <property type="entry name" value="TAGLIPASE"/>
</dbReference>
<keyword evidence="6" id="KW-0378">Hydrolase</keyword>
<protein>
    <recommendedName>
        <fullName evidence="4">phospholipase A1</fullName>
        <ecNumber evidence="4">3.1.1.32</ecNumber>
    </recommendedName>
</protein>
<dbReference type="Pfam" id="PF00151">
    <property type="entry name" value="Lipase"/>
    <property type="match status" value="1"/>
</dbReference>
<dbReference type="InterPro" id="IPR029058">
    <property type="entry name" value="AB_hydrolase_fold"/>
</dbReference>
<keyword evidence="7" id="KW-1015">Disulfide bond</keyword>
<dbReference type="GO" id="GO:0005576">
    <property type="term" value="C:extracellular region"/>
    <property type="evidence" value="ECO:0007669"/>
    <property type="project" value="UniProtKB-SubCell"/>
</dbReference>
<comment type="caution">
    <text evidence="11">The sequence shown here is derived from an EMBL/GenBank/DDBJ whole genome shotgun (WGS) entry which is preliminary data.</text>
</comment>
<accession>A0ABD2X1T1</accession>
<evidence type="ECO:0000256" key="8">
    <source>
        <dbReference type="RuleBase" id="RU004262"/>
    </source>
</evidence>
<comment type="catalytic activity">
    <reaction evidence="1">
        <text>a 1,2-diacyl-sn-glycero-3-phosphocholine + H2O = a 2-acyl-sn-glycero-3-phosphocholine + a fatty acid + H(+)</text>
        <dbReference type="Rhea" id="RHEA:18689"/>
        <dbReference type="ChEBI" id="CHEBI:15377"/>
        <dbReference type="ChEBI" id="CHEBI:15378"/>
        <dbReference type="ChEBI" id="CHEBI:28868"/>
        <dbReference type="ChEBI" id="CHEBI:57643"/>
        <dbReference type="ChEBI" id="CHEBI:57875"/>
        <dbReference type="EC" id="3.1.1.32"/>
    </reaction>
</comment>
<dbReference type="PANTHER" id="PTHR11610:SF178">
    <property type="entry name" value="LIPASE MEMBER H-A-LIKE PROTEIN"/>
    <property type="match status" value="1"/>
</dbReference>
<dbReference type="SUPFAM" id="SSF53474">
    <property type="entry name" value="alpha/beta-Hydrolases"/>
    <property type="match status" value="1"/>
</dbReference>
<dbReference type="InterPro" id="IPR000734">
    <property type="entry name" value="TAG_lipase"/>
</dbReference>
<feature type="chain" id="PRO_5044873465" description="phospholipase A1" evidence="9">
    <location>
        <begin position="26"/>
        <end position="377"/>
    </location>
</feature>
<sequence length="377" mass="42497">MDTAALIQLVVVVSAALWPYRRSDAAYASGLIRKLKCWPKFLGYDEFQIDFHFASRRYEAVWTAGVNLDVSRYDFEPRRPTAVLVHGYLGKLYDDPMNKLKERLLTWKDMNVIYVNWEAGCSNFLLYEQAAANAEFTALTIRSLLSSLNNYWIGRNVSREQWGKVHFIGHSLGAHASGHAASLLRKSDNFGVDRISALDPAEPCFEAPGKSPFRLSKRQAKFVDVIHTDVARWKNNGFGLPKPIGHVDFYVNGGGPQPGCNPITNLFGRSKRAIINRSFPTDLNYVFLIPHAFFLGGVCDHFRAVLVYLESVELAITKRCSFFGQPWRLGDSKPRSTDCINASSCPHMGIEAENFDYKDGSRIFYVATNDADPYCKV</sequence>
<reference evidence="11 12" key="1">
    <citation type="journal article" date="2024" name="bioRxiv">
        <title>A reference genome for Trichogramma kaykai: A tiny desert-dwelling parasitoid wasp with competing sex-ratio distorters.</title>
        <authorList>
            <person name="Culotta J."/>
            <person name="Lindsey A.R."/>
        </authorList>
    </citation>
    <scope>NUCLEOTIDE SEQUENCE [LARGE SCALE GENOMIC DNA]</scope>
    <source>
        <strain evidence="11 12">KSX58</strain>
    </source>
</reference>
<name>A0ABD2X1T1_9HYME</name>
<dbReference type="Proteomes" id="UP001627154">
    <property type="component" value="Unassembled WGS sequence"/>
</dbReference>
<evidence type="ECO:0000256" key="7">
    <source>
        <dbReference type="ARBA" id="ARBA00023157"/>
    </source>
</evidence>
<feature type="domain" description="Lipase" evidence="10">
    <location>
        <begin position="69"/>
        <end position="374"/>
    </location>
</feature>
<evidence type="ECO:0000313" key="11">
    <source>
        <dbReference type="EMBL" id="KAL3399090.1"/>
    </source>
</evidence>
<gene>
    <name evidence="11" type="ORF">TKK_007322</name>
</gene>
<dbReference type="EC" id="3.1.1.32" evidence="4"/>
<dbReference type="GO" id="GO:0008970">
    <property type="term" value="F:phospholipase A1 activity"/>
    <property type="evidence" value="ECO:0007669"/>
    <property type="project" value="UniProtKB-EC"/>
</dbReference>
<proteinExistence type="inferred from homology"/>
<keyword evidence="12" id="KW-1185">Reference proteome</keyword>
<evidence type="ECO:0000256" key="2">
    <source>
        <dbReference type="ARBA" id="ARBA00004613"/>
    </source>
</evidence>
<dbReference type="PANTHER" id="PTHR11610">
    <property type="entry name" value="LIPASE"/>
    <property type="match status" value="1"/>
</dbReference>
<organism evidence="11 12">
    <name type="scientific">Trichogramma kaykai</name>
    <dbReference type="NCBI Taxonomy" id="54128"/>
    <lineage>
        <taxon>Eukaryota</taxon>
        <taxon>Metazoa</taxon>
        <taxon>Ecdysozoa</taxon>
        <taxon>Arthropoda</taxon>
        <taxon>Hexapoda</taxon>
        <taxon>Insecta</taxon>
        <taxon>Pterygota</taxon>
        <taxon>Neoptera</taxon>
        <taxon>Endopterygota</taxon>
        <taxon>Hymenoptera</taxon>
        <taxon>Apocrita</taxon>
        <taxon>Proctotrupomorpha</taxon>
        <taxon>Chalcidoidea</taxon>
        <taxon>Trichogrammatidae</taxon>
        <taxon>Trichogramma</taxon>
    </lineage>
</organism>
<comment type="similarity">
    <text evidence="3 8">Belongs to the AB hydrolase superfamily. Lipase family.</text>
</comment>
<evidence type="ECO:0000259" key="10">
    <source>
        <dbReference type="Pfam" id="PF00151"/>
    </source>
</evidence>
<evidence type="ECO:0000256" key="6">
    <source>
        <dbReference type="ARBA" id="ARBA00022801"/>
    </source>
</evidence>
<comment type="subcellular location">
    <subcellularLocation>
        <location evidence="2">Secreted</location>
    </subcellularLocation>
</comment>
<dbReference type="EMBL" id="JBJJXI010000058">
    <property type="protein sequence ID" value="KAL3399090.1"/>
    <property type="molecule type" value="Genomic_DNA"/>
</dbReference>
<dbReference type="AlphaFoldDB" id="A0ABD2X1T1"/>
<dbReference type="Gene3D" id="3.40.50.1820">
    <property type="entry name" value="alpha/beta hydrolase"/>
    <property type="match status" value="1"/>
</dbReference>
<evidence type="ECO:0000256" key="9">
    <source>
        <dbReference type="SAM" id="SignalP"/>
    </source>
</evidence>
<feature type="signal peptide" evidence="9">
    <location>
        <begin position="1"/>
        <end position="25"/>
    </location>
</feature>